<reference evidence="1" key="2">
    <citation type="journal article" date="2022" name="Syst. Appl. Microbiol.">
        <title>Physiological and genomic characterisation of Luteimonas fraxinea sp. nov., a bacterial species associated with trees tolerant to ash dieback.</title>
        <authorList>
            <person name="Ulrich K."/>
            <person name="Becker R."/>
            <person name="Behrendt U."/>
            <person name="Kube M."/>
            <person name="Schneck V."/>
            <person name="Ulrich A."/>
        </authorList>
    </citation>
    <scope>NUCLEOTIDE SEQUENCE</scope>
    <source>
        <strain evidence="1">A1P009</strain>
    </source>
</reference>
<dbReference type="Proteomes" id="UP001430360">
    <property type="component" value="Unassembled WGS sequence"/>
</dbReference>
<evidence type="ECO:0000313" key="2">
    <source>
        <dbReference type="Proteomes" id="UP001430360"/>
    </source>
</evidence>
<comment type="caution">
    <text evidence="1">The sequence shown here is derived from an EMBL/GenBank/DDBJ whole genome shotgun (WGS) entry which is preliminary data.</text>
</comment>
<sequence>MHISDVTGTPSDYADTLYRVYVEIADHEDFGKRVIERFLSTRGRDIPGLQFEADGLQRIADGYELHLPIQLVLELVRELGRENVAVHQIVRLGPVDVG</sequence>
<accession>A0ABS8UKD3</accession>
<keyword evidence="2" id="KW-1185">Reference proteome</keyword>
<name>A0ABS8UKD3_9GAMM</name>
<dbReference type="EMBL" id="JAJQKU010000011">
    <property type="protein sequence ID" value="MCD9098965.1"/>
    <property type="molecule type" value="Genomic_DNA"/>
</dbReference>
<reference evidence="1" key="1">
    <citation type="submission" date="2021-12" db="EMBL/GenBank/DDBJ databases">
        <authorList>
            <person name="Ulrich A."/>
        </authorList>
    </citation>
    <scope>NUCLEOTIDE SEQUENCE</scope>
    <source>
        <strain evidence="1">A1P009</strain>
    </source>
</reference>
<proteinExistence type="predicted"/>
<dbReference type="RefSeq" id="WP_232138408.1">
    <property type="nucleotide sequence ID" value="NZ_JAJQKU010000011.1"/>
</dbReference>
<organism evidence="1 2">
    <name type="scientific">Luteimonas fraxinea</name>
    <dbReference type="NCBI Taxonomy" id="2901869"/>
    <lineage>
        <taxon>Bacteria</taxon>
        <taxon>Pseudomonadati</taxon>
        <taxon>Pseudomonadota</taxon>
        <taxon>Gammaproteobacteria</taxon>
        <taxon>Lysobacterales</taxon>
        <taxon>Lysobacteraceae</taxon>
        <taxon>Luteimonas</taxon>
    </lineage>
</organism>
<protein>
    <submittedName>
        <fullName evidence="1">Uncharacterized protein</fullName>
    </submittedName>
</protein>
<gene>
    <name evidence="1" type="ORF">LTT95_18725</name>
</gene>
<evidence type="ECO:0000313" key="1">
    <source>
        <dbReference type="EMBL" id="MCD9098965.1"/>
    </source>
</evidence>